<proteinExistence type="predicted"/>
<gene>
    <name evidence="1" type="ORF">FHR83_004061</name>
</gene>
<protein>
    <submittedName>
        <fullName evidence="1">Uncharacterized protein</fullName>
    </submittedName>
</protein>
<name>A0A7W5AHH1_9ACTN</name>
<keyword evidence="2" id="KW-1185">Reference proteome</keyword>
<sequence>MPLLGQLTASIRGGVLLIGDDRVLEDGMGDDGPHPLLGVGPAQLVLSVEHGAEGDTAVRIASTAVDQPVGPAIFDGIVRISSGRLRVGDAVDEAVLWITVPPGDLRVRLCVSDADPDAYPPDRVDIVLPDL</sequence>
<dbReference type="RefSeq" id="WP_183221843.1">
    <property type="nucleotide sequence ID" value="NZ_BMPW01000007.1"/>
</dbReference>
<evidence type="ECO:0000313" key="2">
    <source>
        <dbReference type="Proteomes" id="UP000590749"/>
    </source>
</evidence>
<reference evidence="1 2" key="1">
    <citation type="submission" date="2020-08" db="EMBL/GenBank/DDBJ databases">
        <title>Genomic Encyclopedia of Type Strains, Phase III (KMG-III): the genomes of soil and plant-associated and newly described type strains.</title>
        <authorList>
            <person name="Whitman W."/>
        </authorList>
    </citation>
    <scope>NUCLEOTIDE SEQUENCE [LARGE SCALE GENOMIC DNA]</scope>
    <source>
        <strain evidence="1 2">CECT 3287</strain>
    </source>
</reference>
<dbReference type="AlphaFoldDB" id="A0A7W5AHH1"/>
<organism evidence="1 2">
    <name type="scientific">Actinoplanes campanulatus</name>
    <dbReference type="NCBI Taxonomy" id="113559"/>
    <lineage>
        <taxon>Bacteria</taxon>
        <taxon>Bacillati</taxon>
        <taxon>Actinomycetota</taxon>
        <taxon>Actinomycetes</taxon>
        <taxon>Micromonosporales</taxon>
        <taxon>Micromonosporaceae</taxon>
        <taxon>Actinoplanes</taxon>
    </lineage>
</organism>
<dbReference type="Proteomes" id="UP000590749">
    <property type="component" value="Unassembled WGS sequence"/>
</dbReference>
<evidence type="ECO:0000313" key="1">
    <source>
        <dbReference type="EMBL" id="MBB3096391.1"/>
    </source>
</evidence>
<dbReference type="EMBL" id="JACHXF010000008">
    <property type="protein sequence ID" value="MBB3096391.1"/>
    <property type="molecule type" value="Genomic_DNA"/>
</dbReference>
<accession>A0A7W5AHH1</accession>
<comment type="caution">
    <text evidence="1">The sequence shown here is derived from an EMBL/GenBank/DDBJ whole genome shotgun (WGS) entry which is preliminary data.</text>
</comment>